<dbReference type="GO" id="GO:0004066">
    <property type="term" value="F:asparagine synthase (glutamine-hydrolyzing) activity"/>
    <property type="evidence" value="ECO:0007669"/>
    <property type="project" value="UniProtKB-EC"/>
</dbReference>
<feature type="binding site" evidence="10">
    <location>
        <position position="99"/>
    </location>
    <ligand>
        <name>L-glutamine</name>
        <dbReference type="ChEBI" id="CHEBI:58359"/>
    </ligand>
</feature>
<proteinExistence type="inferred from homology"/>
<dbReference type="GO" id="GO:0005524">
    <property type="term" value="F:ATP binding"/>
    <property type="evidence" value="ECO:0007669"/>
    <property type="project" value="UniProtKB-KW"/>
</dbReference>
<evidence type="ECO:0000256" key="4">
    <source>
        <dbReference type="ARBA" id="ARBA00022741"/>
    </source>
</evidence>
<dbReference type="EC" id="6.3.5.4" evidence="3"/>
<name>A0A3A9KCS5_9BACI</name>
<keyword evidence="6 9" id="KW-0061">Asparagine biosynthesis</keyword>
<dbReference type="InterPro" id="IPR006426">
    <property type="entry name" value="Asn_synth_AEB"/>
</dbReference>
<evidence type="ECO:0000256" key="1">
    <source>
        <dbReference type="ARBA" id="ARBA00005187"/>
    </source>
</evidence>
<feature type="region of interest" description="Disordered" evidence="12">
    <location>
        <begin position="615"/>
        <end position="635"/>
    </location>
</feature>
<dbReference type="SUPFAM" id="SSF56235">
    <property type="entry name" value="N-terminal nucleophile aminohydrolases (Ntn hydrolases)"/>
    <property type="match status" value="1"/>
</dbReference>
<dbReference type="PANTHER" id="PTHR43284:SF1">
    <property type="entry name" value="ASPARAGINE SYNTHETASE"/>
    <property type="match status" value="1"/>
</dbReference>
<feature type="site" description="Important for beta-aspartyl-AMP intermediate formation" evidence="11">
    <location>
        <position position="358"/>
    </location>
</feature>
<dbReference type="PANTHER" id="PTHR43284">
    <property type="entry name" value="ASPARAGINE SYNTHETASE (GLUTAMINE-HYDROLYZING)"/>
    <property type="match status" value="1"/>
</dbReference>
<comment type="pathway">
    <text evidence="1">Amino-acid biosynthesis; L-asparagine biosynthesis; L-asparagine from L-aspartate (L-Gln route): step 1/1.</text>
</comment>
<evidence type="ECO:0000256" key="7">
    <source>
        <dbReference type="ARBA" id="ARBA00022962"/>
    </source>
</evidence>
<dbReference type="GO" id="GO:0005829">
    <property type="term" value="C:cytosol"/>
    <property type="evidence" value="ECO:0007669"/>
    <property type="project" value="TreeGrafter"/>
</dbReference>
<dbReference type="NCBIfam" id="TIGR01536">
    <property type="entry name" value="asn_synth_AEB"/>
    <property type="match status" value="1"/>
</dbReference>
<dbReference type="EMBL" id="PDOE01000002">
    <property type="protein sequence ID" value="RKL68311.1"/>
    <property type="molecule type" value="Genomic_DNA"/>
</dbReference>
<dbReference type="InterPro" id="IPR001962">
    <property type="entry name" value="Asn_synthase"/>
</dbReference>
<dbReference type="Pfam" id="PF00733">
    <property type="entry name" value="Asn_synthase"/>
    <property type="match status" value="1"/>
</dbReference>
<dbReference type="RefSeq" id="WP_110938651.1">
    <property type="nucleotide sequence ID" value="NZ_KZ614147.1"/>
</dbReference>
<sequence length="635" mass="73194">MCGINGMMFFNQQEVCRASLQNMGNQMVHRGPDEEDIWVEKNVGLGFRRLSIIDVEHAKQPITNEDETLVLICNGEIYNYKGLREELQTRGHQFKTNGDAETILHLYEEYGVDCVDHLRGMFAFMIWDMKTETLFAARDHFGIKPFYYFYNDEKIVCSSELKSITQEMGSLKELDPQSMLYYLTFQYVPDPRTMIKGVSKLPPAHRLIVKGNKVKVERYWQPTFEEEEQSEKEMRKNILETMEESVQLHMQSDVPTGCFLSSGIDSTAIASLMRKHGPLKTFSIGFEGKQNECDVARQTAEILGTDHHESIVSESEFFGAVSEVVWYQDDPVADPSAVPLFLLSKMASKHVKVVLSGEGADELFGGYRIYQEPEALRHFQWMPSDLKTRVRSVVQYAPSFYGKNFLLRGLTSLEDRFIGNAKLFTEDLYDVLRERNDSFHNAFEWTKQYYAEVEGLDDVTRMQFIDMNLWLPGNILAKGDKMSMAHSLELRVPFLDRELFDVARKIPASSRVDNKTTKRIFREAMDGVVPDHVLNRAKLGFPVPLRKWLQGPRGDMCLSLIQSSGISKYIHADYVERLVREHQTGKKDHARKIWALYVLAKWHIHYLEEGQPKVPLQEGQQEQSPTEQPVIDHVV</sequence>
<dbReference type="OrthoDB" id="9763290at2"/>
<comment type="catalytic activity">
    <reaction evidence="8">
        <text>L-aspartate + L-glutamine + ATP + H2O = L-asparagine + L-glutamate + AMP + diphosphate + H(+)</text>
        <dbReference type="Rhea" id="RHEA:12228"/>
        <dbReference type="ChEBI" id="CHEBI:15377"/>
        <dbReference type="ChEBI" id="CHEBI:15378"/>
        <dbReference type="ChEBI" id="CHEBI:29985"/>
        <dbReference type="ChEBI" id="CHEBI:29991"/>
        <dbReference type="ChEBI" id="CHEBI:30616"/>
        <dbReference type="ChEBI" id="CHEBI:33019"/>
        <dbReference type="ChEBI" id="CHEBI:58048"/>
        <dbReference type="ChEBI" id="CHEBI:58359"/>
        <dbReference type="ChEBI" id="CHEBI:456215"/>
        <dbReference type="EC" id="6.3.5.4"/>
    </reaction>
</comment>
<comment type="similarity">
    <text evidence="2">Belongs to the asparagine synthetase family.</text>
</comment>
<dbReference type="InterPro" id="IPR033738">
    <property type="entry name" value="AsnB_N"/>
</dbReference>
<comment type="caution">
    <text evidence="14">The sequence shown here is derived from an EMBL/GenBank/DDBJ whole genome shotgun (WGS) entry which is preliminary data.</text>
</comment>
<evidence type="ECO:0000256" key="3">
    <source>
        <dbReference type="ARBA" id="ARBA00012737"/>
    </source>
</evidence>
<dbReference type="CDD" id="cd00712">
    <property type="entry name" value="AsnB"/>
    <property type="match status" value="1"/>
</dbReference>
<dbReference type="CDD" id="cd01991">
    <property type="entry name" value="Asn_synthase_B_C"/>
    <property type="match status" value="1"/>
</dbReference>
<dbReference type="PIRSF" id="PIRSF001589">
    <property type="entry name" value="Asn_synthetase_glu-h"/>
    <property type="match status" value="1"/>
</dbReference>
<organism evidence="14 15">
    <name type="scientific">Salipaludibacillus neizhouensis</name>
    <dbReference type="NCBI Taxonomy" id="885475"/>
    <lineage>
        <taxon>Bacteria</taxon>
        <taxon>Bacillati</taxon>
        <taxon>Bacillota</taxon>
        <taxon>Bacilli</taxon>
        <taxon>Bacillales</taxon>
        <taxon>Bacillaceae</taxon>
    </lineage>
</organism>
<feature type="compositionally biased region" description="Polar residues" evidence="12">
    <location>
        <begin position="618"/>
        <end position="627"/>
    </location>
</feature>
<dbReference type="PROSITE" id="PS51278">
    <property type="entry name" value="GATASE_TYPE_2"/>
    <property type="match status" value="1"/>
</dbReference>
<evidence type="ECO:0000259" key="13">
    <source>
        <dbReference type="PROSITE" id="PS51278"/>
    </source>
</evidence>
<gene>
    <name evidence="14" type="primary">asnB</name>
    <name evidence="14" type="ORF">CR203_07465</name>
</gene>
<evidence type="ECO:0000256" key="12">
    <source>
        <dbReference type="SAM" id="MobiDB-lite"/>
    </source>
</evidence>
<keyword evidence="4 10" id="KW-0547">Nucleotide-binding</keyword>
<evidence type="ECO:0000256" key="8">
    <source>
        <dbReference type="ARBA" id="ARBA00048741"/>
    </source>
</evidence>
<evidence type="ECO:0000256" key="10">
    <source>
        <dbReference type="PIRSR" id="PIRSR001589-2"/>
    </source>
</evidence>
<dbReference type="InterPro" id="IPR051786">
    <property type="entry name" value="ASN_synthetase/amidase"/>
</dbReference>
<feature type="binding site" evidence="10">
    <location>
        <begin position="356"/>
        <end position="357"/>
    </location>
    <ligand>
        <name>ATP</name>
        <dbReference type="ChEBI" id="CHEBI:30616"/>
    </ligand>
</feature>
<dbReference type="InterPro" id="IPR014729">
    <property type="entry name" value="Rossmann-like_a/b/a_fold"/>
</dbReference>
<dbReference type="InterPro" id="IPR029055">
    <property type="entry name" value="Ntn_hydrolases_N"/>
</dbReference>
<dbReference type="Gene3D" id="3.60.20.10">
    <property type="entry name" value="Glutamine Phosphoribosylpyrophosphate, subunit 1, domain 1"/>
    <property type="match status" value="1"/>
</dbReference>
<dbReference type="Pfam" id="PF13537">
    <property type="entry name" value="GATase_7"/>
    <property type="match status" value="1"/>
</dbReference>
<protein>
    <recommendedName>
        <fullName evidence="3">asparagine synthase (glutamine-hydrolyzing)</fullName>
        <ecNumber evidence="3">6.3.5.4</ecNumber>
    </recommendedName>
</protein>
<keyword evidence="7 9" id="KW-0315">Glutamine amidotransferase</keyword>
<dbReference type="GO" id="GO:0006529">
    <property type="term" value="P:asparagine biosynthetic process"/>
    <property type="evidence" value="ECO:0007669"/>
    <property type="project" value="UniProtKB-KW"/>
</dbReference>
<evidence type="ECO:0000256" key="6">
    <source>
        <dbReference type="ARBA" id="ARBA00022888"/>
    </source>
</evidence>
<feature type="domain" description="Glutamine amidotransferase type-2" evidence="13">
    <location>
        <begin position="2"/>
        <end position="185"/>
    </location>
</feature>
<dbReference type="AlphaFoldDB" id="A0A3A9KCS5"/>
<feature type="active site" description="For GATase activity" evidence="9">
    <location>
        <position position="2"/>
    </location>
</feature>
<evidence type="ECO:0000256" key="9">
    <source>
        <dbReference type="PIRSR" id="PIRSR001589-1"/>
    </source>
</evidence>
<dbReference type="Gene3D" id="3.40.50.620">
    <property type="entry name" value="HUPs"/>
    <property type="match status" value="1"/>
</dbReference>
<evidence type="ECO:0000256" key="5">
    <source>
        <dbReference type="ARBA" id="ARBA00022840"/>
    </source>
</evidence>
<reference evidence="14 15" key="1">
    <citation type="submission" date="2017-10" db="EMBL/GenBank/DDBJ databases">
        <title>Bacillus sp. nov., a halophilic bacterium isolated from a Keqin Lake.</title>
        <authorList>
            <person name="Wang H."/>
        </authorList>
    </citation>
    <scope>NUCLEOTIDE SEQUENCE [LARGE SCALE GENOMIC DNA]</scope>
    <source>
        <strain evidence="14 15">KCTC 13187</strain>
    </source>
</reference>
<evidence type="ECO:0000256" key="11">
    <source>
        <dbReference type="PIRSR" id="PIRSR001589-3"/>
    </source>
</evidence>
<dbReference type="InterPro" id="IPR017932">
    <property type="entry name" value="GATase_2_dom"/>
</dbReference>
<dbReference type="SUPFAM" id="SSF52402">
    <property type="entry name" value="Adenine nucleotide alpha hydrolases-like"/>
    <property type="match status" value="1"/>
</dbReference>
<feature type="binding site" evidence="10">
    <location>
        <position position="284"/>
    </location>
    <ligand>
        <name>ATP</name>
        <dbReference type="ChEBI" id="CHEBI:30616"/>
    </ligand>
</feature>
<evidence type="ECO:0000313" key="15">
    <source>
        <dbReference type="Proteomes" id="UP000281498"/>
    </source>
</evidence>
<keyword evidence="15" id="KW-1185">Reference proteome</keyword>
<dbReference type="Proteomes" id="UP000281498">
    <property type="component" value="Unassembled WGS sequence"/>
</dbReference>
<evidence type="ECO:0000313" key="14">
    <source>
        <dbReference type="EMBL" id="RKL68311.1"/>
    </source>
</evidence>
<evidence type="ECO:0000256" key="2">
    <source>
        <dbReference type="ARBA" id="ARBA00005752"/>
    </source>
</evidence>
<keyword evidence="5 10" id="KW-0067">ATP-binding</keyword>
<keyword evidence="9" id="KW-0028">Amino-acid biosynthesis</keyword>
<accession>A0A3A9KCS5</accession>